<accession>A0A9P8W078</accession>
<feature type="compositionally biased region" description="Polar residues" evidence="1">
    <location>
        <begin position="444"/>
        <end position="454"/>
    </location>
</feature>
<sequence length="501" mass="57514">MYRCHKKHLYPKNPNRVNVTPDHCHTHLYLLEHFVSVQTRVAAWAKNIGMSPEKAWTLYVNLAAERTRQWHEETRRQDLQHAVPPLDVIMISHSITLSPKDYARFLDPIKPMSSHYGWSDIRDTLKSSKDGVFDITGVGKEVAETIFASPDLLQHLDACTVLLSSRHPGDTAERLLNMYMSGRQQDLFSQDNGSFVSIKLDIHAAVDAHLDFANRVLEFSWHRMYPALGTYGRQFDIAIQRYHRFSLMHETRKELRRSKAKGDDTRSFVPALDIDFVWRTHMLTSHYHLRYLYDADGLAAYTPSLPDGAYDKETANVYERLYYEKYNLCLCWCCVHSRAASPLLYKPCWLILRDDENTKHTLPGTNVVRRFTVRRCERCGSHPCRNCKHSVWSSLFRKGKSSRQAAPPEELAQCEKSPVSRRASKRTSISFDDMFHGQSPPPGHTQTDCSSSKSGLPPLQRQVAHSDERPAHETSEARPKHEAVKARAWWKPFSLGAPSGS</sequence>
<dbReference type="EMBL" id="JAGPYM010000018">
    <property type="protein sequence ID" value="KAH6885371.1"/>
    <property type="molecule type" value="Genomic_DNA"/>
</dbReference>
<protein>
    <submittedName>
        <fullName evidence="2">Uncharacterized protein</fullName>
    </submittedName>
</protein>
<proteinExistence type="predicted"/>
<organism evidence="2 3">
    <name type="scientific">Thelonectria olida</name>
    <dbReference type="NCBI Taxonomy" id="1576542"/>
    <lineage>
        <taxon>Eukaryota</taxon>
        <taxon>Fungi</taxon>
        <taxon>Dikarya</taxon>
        <taxon>Ascomycota</taxon>
        <taxon>Pezizomycotina</taxon>
        <taxon>Sordariomycetes</taxon>
        <taxon>Hypocreomycetidae</taxon>
        <taxon>Hypocreales</taxon>
        <taxon>Nectriaceae</taxon>
        <taxon>Thelonectria</taxon>
    </lineage>
</organism>
<comment type="caution">
    <text evidence="2">The sequence shown here is derived from an EMBL/GenBank/DDBJ whole genome shotgun (WGS) entry which is preliminary data.</text>
</comment>
<evidence type="ECO:0000256" key="1">
    <source>
        <dbReference type="SAM" id="MobiDB-lite"/>
    </source>
</evidence>
<dbReference type="InterPro" id="IPR009836">
    <property type="entry name" value="GRDP-like"/>
</dbReference>
<dbReference type="AlphaFoldDB" id="A0A9P8W078"/>
<feature type="compositionally biased region" description="Basic and acidic residues" evidence="1">
    <location>
        <begin position="464"/>
        <end position="485"/>
    </location>
</feature>
<feature type="region of interest" description="Disordered" evidence="1">
    <location>
        <begin position="398"/>
        <end position="485"/>
    </location>
</feature>
<keyword evidence="3" id="KW-1185">Reference proteome</keyword>
<name>A0A9P8W078_9HYPO</name>
<reference evidence="2 3" key="1">
    <citation type="journal article" date="2021" name="Nat. Commun.">
        <title>Genetic determinants of endophytism in the Arabidopsis root mycobiome.</title>
        <authorList>
            <person name="Mesny F."/>
            <person name="Miyauchi S."/>
            <person name="Thiergart T."/>
            <person name="Pickel B."/>
            <person name="Atanasova L."/>
            <person name="Karlsson M."/>
            <person name="Huettel B."/>
            <person name="Barry K.W."/>
            <person name="Haridas S."/>
            <person name="Chen C."/>
            <person name="Bauer D."/>
            <person name="Andreopoulos W."/>
            <person name="Pangilinan J."/>
            <person name="LaButti K."/>
            <person name="Riley R."/>
            <person name="Lipzen A."/>
            <person name="Clum A."/>
            <person name="Drula E."/>
            <person name="Henrissat B."/>
            <person name="Kohler A."/>
            <person name="Grigoriev I.V."/>
            <person name="Martin F.M."/>
            <person name="Hacquard S."/>
        </authorList>
    </citation>
    <scope>NUCLEOTIDE SEQUENCE [LARGE SCALE GENOMIC DNA]</scope>
    <source>
        <strain evidence="2 3">MPI-CAGE-CH-0241</strain>
    </source>
</reference>
<dbReference type="PANTHER" id="PTHR34365:SF7">
    <property type="entry name" value="GLYCINE-RICH DOMAIN-CONTAINING PROTEIN 1"/>
    <property type="match status" value="1"/>
</dbReference>
<dbReference type="PANTHER" id="PTHR34365">
    <property type="entry name" value="ENOLASE (DUF1399)"/>
    <property type="match status" value="1"/>
</dbReference>
<evidence type="ECO:0000313" key="3">
    <source>
        <dbReference type="Proteomes" id="UP000777438"/>
    </source>
</evidence>
<dbReference type="OrthoDB" id="2684236at2759"/>
<evidence type="ECO:0000313" key="2">
    <source>
        <dbReference type="EMBL" id="KAH6885371.1"/>
    </source>
</evidence>
<gene>
    <name evidence="2" type="ORF">B0T10DRAFT_550650</name>
</gene>
<dbReference type="Proteomes" id="UP000777438">
    <property type="component" value="Unassembled WGS sequence"/>
</dbReference>